<feature type="non-terminal residue" evidence="2">
    <location>
        <position position="47"/>
    </location>
</feature>
<accession>A0A939DSG4</accession>
<evidence type="ECO:0000259" key="1">
    <source>
        <dbReference type="Pfam" id="PF13476"/>
    </source>
</evidence>
<gene>
    <name evidence="2" type="ORF">J0A66_22260</name>
</gene>
<dbReference type="Gene3D" id="3.40.50.300">
    <property type="entry name" value="P-loop containing nucleotide triphosphate hydrolases"/>
    <property type="match status" value="1"/>
</dbReference>
<dbReference type="PANTHER" id="PTHR32182">
    <property type="entry name" value="DNA REPLICATION AND REPAIR PROTEIN RECF"/>
    <property type="match status" value="1"/>
</dbReference>
<evidence type="ECO:0000313" key="3">
    <source>
        <dbReference type="Proteomes" id="UP000664654"/>
    </source>
</evidence>
<dbReference type="AlphaFoldDB" id="A0A939DSG4"/>
<feature type="domain" description="Rad50/SbcC-type AAA" evidence="1">
    <location>
        <begin position="5"/>
        <end position="45"/>
    </location>
</feature>
<dbReference type="EMBL" id="JAFKCV010000205">
    <property type="protein sequence ID" value="MBN7827960.1"/>
    <property type="molecule type" value="Genomic_DNA"/>
</dbReference>
<keyword evidence="3" id="KW-1185">Reference proteome</keyword>
<dbReference type="SUPFAM" id="SSF52540">
    <property type="entry name" value="P-loop containing nucleoside triphosphate hydrolases"/>
    <property type="match status" value="1"/>
</dbReference>
<dbReference type="GO" id="GO:0006302">
    <property type="term" value="P:double-strand break repair"/>
    <property type="evidence" value="ECO:0007669"/>
    <property type="project" value="InterPro"/>
</dbReference>
<sequence length="47" mass="5141">MKLERLQIQQFRNLQNVSLVPAAGLNVIYGVNGSGKSSLLEAIHYLG</sequence>
<organism evidence="2 3">
    <name type="scientific">Bowmanella dokdonensis</name>
    <dbReference type="NCBI Taxonomy" id="751969"/>
    <lineage>
        <taxon>Bacteria</taxon>
        <taxon>Pseudomonadati</taxon>
        <taxon>Pseudomonadota</taxon>
        <taxon>Gammaproteobacteria</taxon>
        <taxon>Alteromonadales</taxon>
        <taxon>Alteromonadaceae</taxon>
        <taxon>Bowmanella</taxon>
    </lineage>
</organism>
<dbReference type="InterPro" id="IPR027417">
    <property type="entry name" value="P-loop_NTPase"/>
</dbReference>
<dbReference type="Pfam" id="PF13476">
    <property type="entry name" value="AAA_23"/>
    <property type="match status" value="1"/>
</dbReference>
<dbReference type="RefSeq" id="WP_206576011.1">
    <property type="nucleotide sequence ID" value="NZ_JAFKCV010000205.1"/>
</dbReference>
<reference evidence="2" key="1">
    <citation type="submission" date="2021-03" db="EMBL/GenBank/DDBJ databases">
        <title>novel species isolated from a fishpond in China.</title>
        <authorList>
            <person name="Lu H."/>
            <person name="Cai Z."/>
        </authorList>
    </citation>
    <scope>NUCLEOTIDE SEQUENCE</scope>
    <source>
        <strain evidence="2">JCM 30855</strain>
    </source>
</reference>
<protein>
    <submittedName>
        <fullName evidence="2">AAA family ATPase</fullName>
    </submittedName>
</protein>
<dbReference type="Proteomes" id="UP000664654">
    <property type="component" value="Unassembled WGS sequence"/>
</dbReference>
<dbReference type="InterPro" id="IPR038729">
    <property type="entry name" value="Rad50/SbcC_AAA"/>
</dbReference>
<proteinExistence type="predicted"/>
<dbReference type="PANTHER" id="PTHR32182:SF0">
    <property type="entry name" value="DNA REPLICATION AND REPAIR PROTEIN RECF"/>
    <property type="match status" value="1"/>
</dbReference>
<dbReference type="GO" id="GO:0000731">
    <property type="term" value="P:DNA synthesis involved in DNA repair"/>
    <property type="evidence" value="ECO:0007669"/>
    <property type="project" value="TreeGrafter"/>
</dbReference>
<name>A0A939DSG4_9ALTE</name>
<comment type="caution">
    <text evidence="2">The sequence shown here is derived from an EMBL/GenBank/DDBJ whole genome shotgun (WGS) entry which is preliminary data.</text>
</comment>
<evidence type="ECO:0000313" key="2">
    <source>
        <dbReference type="EMBL" id="MBN7827960.1"/>
    </source>
</evidence>
<dbReference type="GO" id="GO:0016887">
    <property type="term" value="F:ATP hydrolysis activity"/>
    <property type="evidence" value="ECO:0007669"/>
    <property type="project" value="InterPro"/>
</dbReference>